<keyword evidence="1" id="KW-1133">Transmembrane helix</keyword>
<evidence type="ECO:0000313" key="3">
    <source>
        <dbReference type="Proteomes" id="UP000887116"/>
    </source>
</evidence>
<evidence type="ECO:0000256" key="1">
    <source>
        <dbReference type="SAM" id="Phobius"/>
    </source>
</evidence>
<feature type="non-terminal residue" evidence="2">
    <location>
        <position position="41"/>
    </location>
</feature>
<comment type="caution">
    <text evidence="2">The sequence shown here is derived from an EMBL/GenBank/DDBJ whole genome shotgun (WGS) entry which is preliminary data.</text>
</comment>
<protein>
    <submittedName>
        <fullName evidence="2">Uncharacterized protein</fullName>
    </submittedName>
</protein>
<proteinExistence type="predicted"/>
<name>A0A8X6LCX1_TRICU</name>
<reference evidence="2" key="1">
    <citation type="submission" date="2020-07" db="EMBL/GenBank/DDBJ databases">
        <title>Multicomponent nature underlies the extraordinary mechanical properties of spider dragline silk.</title>
        <authorList>
            <person name="Kono N."/>
            <person name="Nakamura H."/>
            <person name="Mori M."/>
            <person name="Yoshida Y."/>
            <person name="Ohtoshi R."/>
            <person name="Malay A.D."/>
            <person name="Moran D.A.P."/>
            <person name="Tomita M."/>
            <person name="Numata K."/>
            <person name="Arakawa K."/>
        </authorList>
    </citation>
    <scope>NUCLEOTIDE SEQUENCE</scope>
</reference>
<evidence type="ECO:0000313" key="2">
    <source>
        <dbReference type="EMBL" id="GFR05125.1"/>
    </source>
</evidence>
<dbReference type="EMBL" id="BMAO01005976">
    <property type="protein sequence ID" value="GFR05125.1"/>
    <property type="molecule type" value="Genomic_DNA"/>
</dbReference>
<sequence length="41" mass="4759">MWGWGSRAFLVIIFVVGGVEVELWYWPYQRSSCGMIRGCSM</sequence>
<organism evidence="2 3">
    <name type="scientific">Trichonephila clavata</name>
    <name type="common">Joro spider</name>
    <name type="synonym">Nephila clavata</name>
    <dbReference type="NCBI Taxonomy" id="2740835"/>
    <lineage>
        <taxon>Eukaryota</taxon>
        <taxon>Metazoa</taxon>
        <taxon>Ecdysozoa</taxon>
        <taxon>Arthropoda</taxon>
        <taxon>Chelicerata</taxon>
        <taxon>Arachnida</taxon>
        <taxon>Araneae</taxon>
        <taxon>Araneomorphae</taxon>
        <taxon>Entelegynae</taxon>
        <taxon>Araneoidea</taxon>
        <taxon>Nephilidae</taxon>
        <taxon>Trichonephila</taxon>
    </lineage>
</organism>
<gene>
    <name evidence="2" type="ORF">TNCT_113371</name>
</gene>
<keyword evidence="3" id="KW-1185">Reference proteome</keyword>
<dbReference type="Proteomes" id="UP000887116">
    <property type="component" value="Unassembled WGS sequence"/>
</dbReference>
<accession>A0A8X6LCX1</accession>
<feature type="transmembrane region" description="Helical" evidence="1">
    <location>
        <begin position="6"/>
        <end position="26"/>
    </location>
</feature>
<keyword evidence="1" id="KW-0812">Transmembrane</keyword>
<keyword evidence="1" id="KW-0472">Membrane</keyword>
<dbReference type="AlphaFoldDB" id="A0A8X6LCX1"/>